<dbReference type="OrthoDB" id="5843397at2759"/>
<dbReference type="PRINTS" id="PR01472">
    <property type="entry name" value="ICAMVCAM1"/>
</dbReference>
<evidence type="ECO:0000256" key="1">
    <source>
        <dbReference type="ARBA" id="ARBA00004479"/>
    </source>
</evidence>
<reference evidence="16" key="1">
    <citation type="submission" date="2025-08" db="UniProtKB">
        <authorList>
            <consortium name="RefSeq"/>
        </authorList>
    </citation>
    <scope>IDENTIFICATION</scope>
    <source>
        <tissue evidence="16">Liver</tissue>
    </source>
</reference>
<evidence type="ECO:0000256" key="10">
    <source>
        <dbReference type="ARBA" id="ARBA00023180"/>
    </source>
</evidence>
<keyword evidence="3 12" id="KW-0812">Transmembrane</keyword>
<evidence type="ECO:0000256" key="8">
    <source>
        <dbReference type="ARBA" id="ARBA00023136"/>
    </source>
</evidence>
<evidence type="ECO:0000256" key="13">
    <source>
        <dbReference type="SAM" id="SignalP"/>
    </source>
</evidence>
<evidence type="ECO:0000256" key="6">
    <source>
        <dbReference type="ARBA" id="ARBA00022889"/>
    </source>
</evidence>
<feature type="transmembrane region" description="Helical" evidence="12">
    <location>
        <begin position="378"/>
        <end position="408"/>
    </location>
</feature>
<protein>
    <submittedName>
        <fullName evidence="16">Intercellular adhesion molecule 5-like isoform X1</fullName>
    </submittedName>
</protein>
<evidence type="ECO:0000256" key="7">
    <source>
        <dbReference type="ARBA" id="ARBA00022989"/>
    </source>
</evidence>
<keyword evidence="6" id="KW-0130">Cell adhesion</keyword>
<dbReference type="InterPro" id="IPR036179">
    <property type="entry name" value="Ig-like_dom_sf"/>
</dbReference>
<comment type="similarity">
    <text evidence="2">Belongs to the immunoglobulin superfamily. ICAM family.</text>
</comment>
<dbReference type="GeneID" id="103065745"/>
<feature type="chain" id="PRO_5039946911" evidence="13">
    <location>
        <begin position="26"/>
        <end position="416"/>
    </location>
</feature>
<dbReference type="InterPro" id="IPR013768">
    <property type="entry name" value="ICAM_N"/>
</dbReference>
<dbReference type="InterPro" id="IPR003987">
    <property type="entry name" value="ICAM_VCAM_N"/>
</dbReference>
<dbReference type="AlphaFoldDB" id="A0A9F5N188"/>
<organism evidence="15 16">
    <name type="scientific">Python bivittatus</name>
    <name type="common">Burmese python</name>
    <name type="synonym">Python molurus bivittatus</name>
    <dbReference type="NCBI Taxonomy" id="176946"/>
    <lineage>
        <taxon>Eukaryota</taxon>
        <taxon>Metazoa</taxon>
        <taxon>Chordata</taxon>
        <taxon>Craniata</taxon>
        <taxon>Vertebrata</taxon>
        <taxon>Euteleostomi</taxon>
        <taxon>Lepidosauria</taxon>
        <taxon>Squamata</taxon>
        <taxon>Bifurcata</taxon>
        <taxon>Unidentata</taxon>
        <taxon>Episquamata</taxon>
        <taxon>Toxicofera</taxon>
        <taxon>Serpentes</taxon>
        <taxon>Henophidia</taxon>
        <taxon>Pythonidae</taxon>
        <taxon>Python</taxon>
    </lineage>
</organism>
<dbReference type="Proteomes" id="UP000695026">
    <property type="component" value="Unplaced"/>
</dbReference>
<evidence type="ECO:0000259" key="14">
    <source>
        <dbReference type="Pfam" id="PF03921"/>
    </source>
</evidence>
<evidence type="ECO:0000313" key="16">
    <source>
        <dbReference type="RefSeq" id="XP_025026812.1"/>
    </source>
</evidence>
<name>A0A9F5N188_PYTBI</name>
<gene>
    <name evidence="16" type="primary">LOC103065745</name>
</gene>
<feature type="domain" description="Intercellular adhesion molecule N-terminal" evidence="14">
    <location>
        <begin position="32"/>
        <end position="118"/>
    </location>
</feature>
<dbReference type="KEGG" id="pbi:103065745"/>
<evidence type="ECO:0000256" key="5">
    <source>
        <dbReference type="ARBA" id="ARBA00022737"/>
    </source>
</evidence>
<keyword evidence="4 13" id="KW-0732">Signal</keyword>
<dbReference type="GO" id="GO:0005178">
    <property type="term" value="F:integrin binding"/>
    <property type="evidence" value="ECO:0007669"/>
    <property type="project" value="InterPro"/>
</dbReference>
<evidence type="ECO:0000256" key="2">
    <source>
        <dbReference type="ARBA" id="ARBA00005925"/>
    </source>
</evidence>
<dbReference type="SUPFAM" id="SSF48726">
    <property type="entry name" value="Immunoglobulin"/>
    <property type="match status" value="2"/>
</dbReference>
<dbReference type="OMA" id="TIVTVYQ"/>
<keyword evidence="7 12" id="KW-1133">Transmembrane helix</keyword>
<keyword evidence="15" id="KW-1185">Reference proteome</keyword>
<dbReference type="Gene3D" id="2.60.40.10">
    <property type="entry name" value="Immunoglobulins"/>
    <property type="match status" value="3"/>
</dbReference>
<evidence type="ECO:0000256" key="11">
    <source>
        <dbReference type="ARBA" id="ARBA00023319"/>
    </source>
</evidence>
<evidence type="ECO:0000256" key="4">
    <source>
        <dbReference type="ARBA" id="ARBA00022729"/>
    </source>
</evidence>
<evidence type="ECO:0000313" key="15">
    <source>
        <dbReference type="Proteomes" id="UP000695026"/>
    </source>
</evidence>
<keyword evidence="11" id="KW-0393">Immunoglobulin domain</keyword>
<evidence type="ECO:0000256" key="3">
    <source>
        <dbReference type="ARBA" id="ARBA00022692"/>
    </source>
</evidence>
<accession>A0A9F5N188</accession>
<dbReference type="Pfam" id="PF03921">
    <property type="entry name" value="ICAM_N"/>
    <property type="match status" value="1"/>
</dbReference>
<comment type="subcellular location">
    <subcellularLocation>
        <location evidence="1">Membrane</location>
        <topology evidence="1">Single-pass type I membrane protein</topology>
    </subcellularLocation>
</comment>
<dbReference type="InterPro" id="IPR047012">
    <property type="entry name" value="ICAM_VCAM"/>
</dbReference>
<dbReference type="RefSeq" id="XP_025026812.1">
    <property type="nucleotide sequence ID" value="XM_025171044.1"/>
</dbReference>
<dbReference type="InterPro" id="IPR013783">
    <property type="entry name" value="Ig-like_fold"/>
</dbReference>
<keyword evidence="5" id="KW-0677">Repeat</keyword>
<dbReference type="PANTHER" id="PTHR13771:SF9">
    <property type="entry name" value="INTERCELLULAR ADHESION MOLECULE 5"/>
    <property type="match status" value="1"/>
</dbReference>
<evidence type="ECO:0000256" key="12">
    <source>
        <dbReference type="SAM" id="Phobius"/>
    </source>
</evidence>
<dbReference type="PANTHER" id="PTHR13771">
    <property type="entry name" value="INTERCELLULAR ADHESION MOLECULE"/>
    <property type="match status" value="1"/>
</dbReference>
<keyword evidence="8 12" id="KW-0472">Membrane</keyword>
<dbReference type="GO" id="GO:0098609">
    <property type="term" value="P:cell-cell adhesion"/>
    <property type="evidence" value="ECO:0007669"/>
    <property type="project" value="InterPro"/>
</dbReference>
<evidence type="ECO:0000256" key="9">
    <source>
        <dbReference type="ARBA" id="ARBA00023157"/>
    </source>
</evidence>
<dbReference type="GO" id="GO:0005886">
    <property type="term" value="C:plasma membrane"/>
    <property type="evidence" value="ECO:0007669"/>
    <property type="project" value="TreeGrafter"/>
</dbReference>
<proteinExistence type="inferred from homology"/>
<feature type="signal peptide" evidence="13">
    <location>
        <begin position="1"/>
        <end position="25"/>
    </location>
</feature>
<keyword evidence="9" id="KW-1015">Disulfide bond</keyword>
<sequence>MEVRTRKLFGAFLCCIGFLLAFSRAQNEDSVVHLTEKVVKFGDFFVLNCSSNSSSSSSCDIQEESSFSYNYTEVGPTWKVFTFVVNNWSLRVSCVVNCTNNEISYPETIVTVYQPPESVELDPMPEMEVGKPYDLTCQVSGVAPIRNLTMTLLKGAEQLLVKTFEDHTAPEAGPVVVKHRIIAQRNDHNKIVYCHTSLDLRPRGPLLKKNNYSILKIFGISEETVSPQNGAVTQRNLPWLDNNLTSDSLIDWSPSISPGVERTIKQTYQPLVRLTLELQKPSPGQSWTYHLICHILRVHPCCNLTVTFFKGSKSFNSPSSINCTWHEVTNITIPLPVILHPEDHGQKAYCHTAVYFSLHEPAYQTTSSGLSLKTDESYLAITVAAVATALLLVSVLVVFLIFIIRLWIRKYSGKGN</sequence>
<keyword evidence="10" id="KW-0325">Glycoprotein</keyword>